<organism evidence="1">
    <name type="scientific">Rhizophora mucronata</name>
    <name type="common">Asiatic mangrove</name>
    <dbReference type="NCBI Taxonomy" id="61149"/>
    <lineage>
        <taxon>Eukaryota</taxon>
        <taxon>Viridiplantae</taxon>
        <taxon>Streptophyta</taxon>
        <taxon>Embryophyta</taxon>
        <taxon>Tracheophyta</taxon>
        <taxon>Spermatophyta</taxon>
        <taxon>Magnoliopsida</taxon>
        <taxon>eudicotyledons</taxon>
        <taxon>Gunneridae</taxon>
        <taxon>Pentapetalae</taxon>
        <taxon>rosids</taxon>
        <taxon>fabids</taxon>
        <taxon>Malpighiales</taxon>
        <taxon>Rhizophoraceae</taxon>
        <taxon>Rhizophora</taxon>
    </lineage>
</organism>
<dbReference type="AlphaFoldDB" id="A0A2P2PNV4"/>
<accession>A0A2P2PNV4</accession>
<evidence type="ECO:0000313" key="1">
    <source>
        <dbReference type="EMBL" id="MBX56446.1"/>
    </source>
</evidence>
<protein>
    <submittedName>
        <fullName evidence="1">Uncharacterized protein</fullName>
    </submittedName>
</protein>
<proteinExistence type="predicted"/>
<reference evidence="1" key="1">
    <citation type="submission" date="2018-02" db="EMBL/GenBank/DDBJ databases">
        <title>Rhizophora mucronata_Transcriptome.</title>
        <authorList>
            <person name="Meera S.P."/>
            <person name="Sreeshan A."/>
            <person name="Augustine A."/>
        </authorList>
    </citation>
    <scope>NUCLEOTIDE SEQUENCE</scope>
    <source>
        <tissue evidence="1">Leaf</tissue>
    </source>
</reference>
<sequence>MVLLVKILLDSFYFSFSDTCTIFLLRLFSISM</sequence>
<dbReference type="EMBL" id="GGEC01075962">
    <property type="protein sequence ID" value="MBX56446.1"/>
    <property type="molecule type" value="Transcribed_RNA"/>
</dbReference>
<name>A0A2P2PNV4_RHIMU</name>